<dbReference type="CDD" id="cd02218">
    <property type="entry name" value="cupin_PGI"/>
    <property type="match status" value="1"/>
</dbReference>
<dbReference type="RefSeq" id="WP_207106905.1">
    <property type="nucleotide sequence ID" value="NZ_JAFLVR010000004.1"/>
</dbReference>
<comment type="catalytic activity">
    <reaction evidence="6">
        <text>alpha-D-glucose 6-phosphate = beta-D-fructose 6-phosphate</text>
        <dbReference type="Rhea" id="RHEA:11816"/>
        <dbReference type="ChEBI" id="CHEBI:57634"/>
        <dbReference type="ChEBI" id="CHEBI:58225"/>
        <dbReference type="EC" id="5.3.1.9"/>
    </reaction>
</comment>
<evidence type="ECO:0000256" key="3">
    <source>
        <dbReference type="ARBA" id="ARBA00011952"/>
    </source>
</evidence>
<dbReference type="GO" id="GO:0016853">
    <property type="term" value="F:isomerase activity"/>
    <property type="evidence" value="ECO:0007669"/>
    <property type="project" value="UniProtKB-KW"/>
</dbReference>
<dbReference type="EMBL" id="JAFLVR010000004">
    <property type="protein sequence ID" value="MBO0451102.1"/>
    <property type="molecule type" value="Genomic_DNA"/>
</dbReference>
<evidence type="ECO:0000259" key="7">
    <source>
        <dbReference type="Pfam" id="PF06560"/>
    </source>
</evidence>
<dbReference type="InterPro" id="IPR014710">
    <property type="entry name" value="RmlC-like_jellyroll"/>
</dbReference>
<keyword evidence="4" id="KW-0312">Gluconeogenesis</keyword>
<evidence type="ECO:0000256" key="6">
    <source>
        <dbReference type="ARBA" id="ARBA00029321"/>
    </source>
</evidence>
<dbReference type="EC" id="5.3.1.9" evidence="3"/>
<organism evidence="8 9">
    <name type="scientific">Candidatus Enterococcus murrayae</name>
    <dbReference type="NCBI Taxonomy" id="2815321"/>
    <lineage>
        <taxon>Bacteria</taxon>
        <taxon>Bacillati</taxon>
        <taxon>Bacillota</taxon>
        <taxon>Bacilli</taxon>
        <taxon>Lactobacillales</taxon>
        <taxon>Enterococcaceae</taxon>
        <taxon>Enterococcus</taxon>
    </lineage>
</organism>
<evidence type="ECO:0000256" key="5">
    <source>
        <dbReference type="ARBA" id="ARBA00023152"/>
    </source>
</evidence>
<dbReference type="Gene3D" id="2.60.120.10">
    <property type="entry name" value="Jelly Rolls"/>
    <property type="match status" value="1"/>
</dbReference>
<reference evidence="8 9" key="1">
    <citation type="submission" date="2021-03" db="EMBL/GenBank/DDBJ databases">
        <title>Enterococcal diversity collection.</title>
        <authorList>
            <person name="Gilmore M.S."/>
            <person name="Schwartzman J."/>
            <person name="Van Tyne D."/>
            <person name="Martin M."/>
            <person name="Earl A.M."/>
            <person name="Manson A.L."/>
            <person name="Straub T."/>
            <person name="Salamzade R."/>
            <person name="Saavedra J."/>
            <person name="Lebreton F."/>
            <person name="Prichula J."/>
            <person name="Schaufler K."/>
            <person name="Gaca A."/>
            <person name="Sgardioli B."/>
            <person name="Wagenaar J."/>
            <person name="Strong T."/>
        </authorList>
    </citation>
    <scope>NUCLEOTIDE SEQUENCE [LARGE SCALE GENOMIC DNA]</scope>
    <source>
        <strain evidence="8 9">MJM16</strain>
    </source>
</reference>
<dbReference type="InterPro" id="IPR011051">
    <property type="entry name" value="RmlC_Cupin_sf"/>
</dbReference>
<dbReference type="InterPro" id="IPR010551">
    <property type="entry name" value="G6P_isomerase_prok"/>
</dbReference>
<keyword evidence="9" id="KW-1185">Reference proteome</keyword>
<evidence type="ECO:0000256" key="1">
    <source>
        <dbReference type="ARBA" id="ARBA00004926"/>
    </source>
</evidence>
<proteinExistence type="inferred from homology"/>
<keyword evidence="8" id="KW-0413">Isomerase</keyword>
<gene>
    <name evidence="8" type="ORF">JZO85_02405</name>
</gene>
<keyword evidence="5" id="KW-0324">Glycolysis</keyword>
<evidence type="ECO:0000313" key="9">
    <source>
        <dbReference type="Proteomes" id="UP000664495"/>
    </source>
</evidence>
<sequence length="259" mass="29699">MFETGLGITFDETTHEFVYPTTVFGPPRAEQRYLKDILHSMADHEAKGPEIVYSIAMDVGLKKDRVDLMARELLFGIVAYADGSIGEEPVKSQGHIHAISNSCLMSTPEVYEIWSGEAIIYMQERATDNPGRCYAIHAKAGEVVIVPPGWAHCTINASKTERMIFGAWCVRDFGFEYADVREHNGLAFYPKFDAQGTIIWEQNPSYQVEKLIEKKPREYSEFSIDTERPIYQQYEQETAKFDFVVRPDLYKSKWLNYIP</sequence>
<feature type="domain" description="Glucose-6-phosphate isomerase prokaryote" evidence="7">
    <location>
        <begin position="45"/>
        <end position="205"/>
    </location>
</feature>
<comment type="pathway">
    <text evidence="1">Carbohydrate degradation; glycolysis; D-glyceraldehyde 3-phosphate and glycerone phosphate from D-glucose: step 2/4.</text>
</comment>
<comment type="similarity">
    <text evidence="2">Belongs to the archaeal-type GPI family.</text>
</comment>
<name>A0ABS3HCB9_9ENTE</name>
<accession>A0ABS3HCB9</accession>
<dbReference type="Pfam" id="PF06560">
    <property type="entry name" value="GPI"/>
    <property type="match status" value="1"/>
</dbReference>
<evidence type="ECO:0000256" key="2">
    <source>
        <dbReference type="ARBA" id="ARBA00006542"/>
    </source>
</evidence>
<dbReference type="Proteomes" id="UP000664495">
    <property type="component" value="Unassembled WGS sequence"/>
</dbReference>
<dbReference type="SUPFAM" id="SSF51182">
    <property type="entry name" value="RmlC-like cupins"/>
    <property type="match status" value="1"/>
</dbReference>
<evidence type="ECO:0000256" key="4">
    <source>
        <dbReference type="ARBA" id="ARBA00022432"/>
    </source>
</evidence>
<comment type="caution">
    <text evidence="8">The sequence shown here is derived from an EMBL/GenBank/DDBJ whole genome shotgun (WGS) entry which is preliminary data.</text>
</comment>
<protein>
    <recommendedName>
        <fullName evidence="3">glucose-6-phosphate isomerase</fullName>
        <ecNumber evidence="3">5.3.1.9</ecNumber>
    </recommendedName>
</protein>
<evidence type="ECO:0000313" key="8">
    <source>
        <dbReference type="EMBL" id="MBO0451102.1"/>
    </source>
</evidence>